<feature type="binding site" evidence="5">
    <location>
        <position position="313"/>
    </location>
    <ligand>
        <name>isopentenyl diphosphate</name>
        <dbReference type="ChEBI" id="CHEBI:128769"/>
    </ligand>
</feature>
<comment type="cofactor">
    <cofactor evidence="5">
        <name>[4Fe-4S] cluster</name>
        <dbReference type="ChEBI" id="CHEBI:49883"/>
    </cofactor>
    <text evidence="5">Binds 1 [4Fe-4S] cluster per subunit.</text>
</comment>
<dbReference type="SUPFAM" id="SSF53167">
    <property type="entry name" value="Purine and uridine phosphorylases"/>
    <property type="match status" value="1"/>
</dbReference>
<evidence type="ECO:0000256" key="2">
    <source>
        <dbReference type="ARBA" id="ARBA00022723"/>
    </source>
</evidence>
<feature type="binding site" evidence="5">
    <location>
        <position position="453"/>
    </location>
    <ligand>
        <name>(2E)-4-hydroxy-3-methylbut-2-enyl diphosphate</name>
        <dbReference type="ChEBI" id="CHEBI:128753"/>
    </ligand>
</feature>
<dbReference type="GO" id="GO:0051745">
    <property type="term" value="F:4-hydroxy-3-methylbut-2-enyl diphosphate reductase activity"/>
    <property type="evidence" value="ECO:0007669"/>
    <property type="project" value="UniProtKB-UniRule"/>
</dbReference>
<dbReference type="GO" id="GO:0046872">
    <property type="term" value="F:metal ion binding"/>
    <property type="evidence" value="ECO:0007669"/>
    <property type="project" value="UniProtKB-KW"/>
</dbReference>
<organism evidence="7 8">
    <name type="scientific">Actinomadura darangshiensis</name>
    <dbReference type="NCBI Taxonomy" id="705336"/>
    <lineage>
        <taxon>Bacteria</taxon>
        <taxon>Bacillati</taxon>
        <taxon>Actinomycetota</taxon>
        <taxon>Actinomycetes</taxon>
        <taxon>Streptosporangiales</taxon>
        <taxon>Thermomonosporaceae</taxon>
        <taxon>Actinomadura</taxon>
    </lineage>
</organism>
<dbReference type="InterPro" id="IPR000845">
    <property type="entry name" value="Nucleoside_phosphorylase_d"/>
</dbReference>
<dbReference type="InterPro" id="IPR003451">
    <property type="entry name" value="LytB/IspH"/>
</dbReference>
<dbReference type="RefSeq" id="WP_132194475.1">
    <property type="nucleotide sequence ID" value="NZ_SMKY01000014.1"/>
</dbReference>
<feature type="binding site" evidence="5">
    <location>
        <position position="409"/>
    </location>
    <ligand>
        <name>dimethylallyl diphosphate</name>
        <dbReference type="ChEBI" id="CHEBI:57623"/>
    </ligand>
</feature>
<dbReference type="Pfam" id="PF02401">
    <property type="entry name" value="LYTB"/>
    <property type="match status" value="1"/>
</dbReference>
<keyword evidence="8" id="KW-1185">Reference proteome</keyword>
<dbReference type="HAMAP" id="MF_00191">
    <property type="entry name" value="IspH"/>
    <property type="match status" value="1"/>
</dbReference>
<dbReference type="Proteomes" id="UP000295578">
    <property type="component" value="Unassembled WGS sequence"/>
</dbReference>
<dbReference type="NCBIfam" id="TIGR00216">
    <property type="entry name" value="ispH_lytB"/>
    <property type="match status" value="1"/>
</dbReference>
<feature type="binding site" evidence="5">
    <location>
        <position position="263"/>
    </location>
    <ligand>
        <name>dimethylallyl diphosphate</name>
        <dbReference type="ChEBI" id="CHEBI:57623"/>
    </ligand>
</feature>
<evidence type="ECO:0000256" key="3">
    <source>
        <dbReference type="ARBA" id="ARBA00023004"/>
    </source>
</evidence>
<dbReference type="PANTHER" id="PTHR30426">
    <property type="entry name" value="4-HYDROXY-3-METHYLBUT-2-ENYL DIPHOSPHATE REDUCTASE"/>
    <property type="match status" value="1"/>
</dbReference>
<keyword evidence="3 5" id="KW-0408">Iron</keyword>
<reference evidence="7 8" key="1">
    <citation type="submission" date="2019-03" db="EMBL/GenBank/DDBJ databases">
        <title>Draft genome sequences of novel Actinobacteria.</title>
        <authorList>
            <person name="Sahin N."/>
            <person name="Ay H."/>
            <person name="Saygin H."/>
        </authorList>
    </citation>
    <scope>NUCLEOTIDE SEQUENCE [LARGE SCALE GENOMIC DNA]</scope>
    <source>
        <strain evidence="7 8">DSM 45941</strain>
    </source>
</reference>
<dbReference type="GO" id="GO:0009116">
    <property type="term" value="P:nucleoside metabolic process"/>
    <property type="evidence" value="ECO:0007669"/>
    <property type="project" value="InterPro"/>
</dbReference>
<feature type="binding site" evidence="5">
    <location>
        <position position="411"/>
    </location>
    <ligand>
        <name>(2E)-4-hydroxy-3-methylbut-2-enyl diphosphate</name>
        <dbReference type="ChEBI" id="CHEBI:128753"/>
    </ligand>
</feature>
<feature type="domain" description="Nucleoside phosphorylase" evidence="6">
    <location>
        <begin position="22"/>
        <end position="153"/>
    </location>
</feature>
<dbReference type="Gene3D" id="3.40.50.11270">
    <property type="match status" value="1"/>
</dbReference>
<feature type="binding site" evidence="5">
    <location>
        <position position="411"/>
    </location>
    <ligand>
        <name>dimethylallyl diphosphate</name>
        <dbReference type="ChEBI" id="CHEBI:57623"/>
    </ligand>
</feature>
<feature type="binding site" evidence="5">
    <location>
        <position position="453"/>
    </location>
    <ligand>
        <name>isopentenyl diphosphate</name>
        <dbReference type="ChEBI" id="CHEBI:128769"/>
    </ligand>
</feature>
<dbReference type="OrthoDB" id="9804068at2"/>
<feature type="binding site" evidence="5">
    <location>
        <position position="263"/>
    </location>
    <ligand>
        <name>isopentenyl diphosphate</name>
        <dbReference type="ChEBI" id="CHEBI:128769"/>
    </ligand>
</feature>
<feature type="binding site" evidence="5">
    <location>
        <position position="453"/>
    </location>
    <ligand>
        <name>dimethylallyl diphosphate</name>
        <dbReference type="ChEBI" id="CHEBI:57623"/>
    </ligand>
</feature>
<dbReference type="Pfam" id="PF01048">
    <property type="entry name" value="PNP_UDP_1"/>
    <property type="match status" value="1"/>
</dbReference>
<dbReference type="UniPathway" id="UPA00059">
    <property type="reaction ID" value="UER00105"/>
</dbReference>
<feature type="binding site" evidence="5">
    <location>
        <position position="351"/>
    </location>
    <ligand>
        <name>(2E)-4-hydroxy-3-methylbut-2-enyl diphosphate</name>
        <dbReference type="ChEBI" id="CHEBI:128753"/>
    </ligand>
</feature>
<feature type="binding site" evidence="5">
    <location>
        <position position="410"/>
    </location>
    <ligand>
        <name>(2E)-4-hydroxy-3-methylbut-2-enyl diphosphate</name>
        <dbReference type="ChEBI" id="CHEBI:128753"/>
    </ligand>
</feature>
<dbReference type="GO" id="GO:0051539">
    <property type="term" value="F:4 iron, 4 sulfur cluster binding"/>
    <property type="evidence" value="ECO:0007669"/>
    <property type="project" value="UniProtKB-UniRule"/>
</dbReference>
<protein>
    <recommendedName>
        <fullName evidence="5">4-hydroxy-3-methylbut-2-enyl diphosphate reductase</fullName>
        <shortName evidence="5">HMBPP reductase</shortName>
        <ecNumber evidence="5">1.17.7.4</ecNumber>
    </recommendedName>
</protein>
<comment type="similarity">
    <text evidence="5">Belongs to the IspH family.</text>
</comment>
<feature type="binding site" evidence="5">
    <location>
        <position position="411"/>
    </location>
    <ligand>
        <name>isopentenyl diphosphate</name>
        <dbReference type="ChEBI" id="CHEBI:128769"/>
    </ligand>
</feature>
<evidence type="ECO:0000256" key="5">
    <source>
        <dbReference type="HAMAP-Rule" id="MF_00191"/>
    </source>
</evidence>
<dbReference type="Gene3D" id="3.40.50.1580">
    <property type="entry name" value="Nucleoside phosphorylase domain"/>
    <property type="match status" value="1"/>
</dbReference>
<comment type="function">
    <text evidence="5">Catalyzes the conversion of 1-hydroxy-2-methyl-2-(E)-butenyl 4-diphosphate (HMBPP) into a mixture of isopentenyl diphosphate (IPP) and dimethylallyl diphosphate (DMAPP). Acts in the terminal step of the DOXP/MEP pathway for isoprenoid precursor biosynthesis.</text>
</comment>
<feature type="binding site" evidence="5">
    <location>
        <position position="313"/>
    </location>
    <ligand>
        <name>(2E)-4-hydroxy-3-methylbut-2-enyl diphosphate</name>
        <dbReference type="ChEBI" id="CHEBI:128753"/>
    </ligand>
</feature>
<name>A0A4R5BUW8_9ACTN</name>
<feature type="binding site" evidence="5">
    <location>
        <position position="410"/>
    </location>
    <ligand>
        <name>isopentenyl diphosphate</name>
        <dbReference type="ChEBI" id="CHEBI:128769"/>
    </ligand>
</feature>
<feature type="binding site" evidence="5">
    <location>
        <position position="230"/>
    </location>
    <ligand>
        <name>isopentenyl diphosphate</name>
        <dbReference type="ChEBI" id="CHEBI:128769"/>
    </ligand>
</feature>
<feature type="binding site" evidence="5">
    <location>
        <position position="201"/>
    </location>
    <ligand>
        <name>[4Fe-4S] cluster</name>
        <dbReference type="ChEBI" id="CHEBI:49883"/>
    </ligand>
</feature>
<feature type="binding site" evidence="5">
    <location>
        <position position="409"/>
    </location>
    <ligand>
        <name>(2E)-4-hydroxy-3-methylbut-2-enyl diphosphate</name>
        <dbReference type="ChEBI" id="CHEBI:128753"/>
    </ligand>
</feature>
<sequence length="495" mass="51316">MTRLLVCAALGIEARVVSQDDELAVIRIGMGEAKARAAAENLPEFGALAVVGCGGALDDRLRPGDLFVATEVRGPSGTVRCRSAEPLAGLLERTTGATVHRGPLVSLDHMATGLERGSLAATGALVADMESAELAAAAGDRPFAVVRAIVDTPGRPLVSPATIPGGTAALRRLRTVGPALREWADAAGPRRLLLAAPRSFCAGVERAIEIVERALDLHGPPVYVRKQIVHNSHVVDDLSGRGAVFVDELDEVPSGAVTVFSAHGVAPAVREEAGRRDLRVIDATCPLVSKVHAEARRFAAQGHLVALIGHAGHEEVEGTLGEVPSSTFLVESPEDVAALPADRPVAYLTQTTLAADEAGEVAEAITGRFPDAVGPHTDDICYATTNRQEAVTGVARDADLVLVVGSANSSNSRRLVEVAESRGTPAVLIDGPADIPLGRITGARVIGLTAGASAPPAVLDAVVDALRGLGPVETKEHTVTVETTEFTLPKEVRTP</sequence>
<keyword evidence="4 5" id="KW-0411">Iron-sulfur</keyword>
<keyword evidence="1 5" id="KW-0004">4Fe-4S</keyword>
<evidence type="ECO:0000313" key="8">
    <source>
        <dbReference type="Proteomes" id="UP000295578"/>
    </source>
</evidence>
<feature type="active site" description="Proton donor" evidence="5">
    <location>
        <position position="315"/>
    </location>
</feature>
<dbReference type="EMBL" id="SMKY01000014">
    <property type="protein sequence ID" value="TDD89120.1"/>
    <property type="molecule type" value="Genomic_DNA"/>
</dbReference>
<comment type="caution">
    <text evidence="7">The sequence shown here is derived from an EMBL/GenBank/DDBJ whole genome shotgun (WGS) entry which is preliminary data.</text>
</comment>
<evidence type="ECO:0000313" key="7">
    <source>
        <dbReference type="EMBL" id="TDD89120.1"/>
    </source>
</evidence>
<dbReference type="PANTHER" id="PTHR30426:SF0">
    <property type="entry name" value="4-HYDROXY-3-METHYLBUT-2-ENYL DIPHOSPHATE REDUCTASE"/>
    <property type="match status" value="1"/>
</dbReference>
<evidence type="ECO:0000256" key="1">
    <source>
        <dbReference type="ARBA" id="ARBA00022485"/>
    </source>
</evidence>
<feature type="binding site" evidence="5">
    <location>
        <position position="263"/>
    </location>
    <ligand>
        <name>(2E)-4-hydroxy-3-methylbut-2-enyl diphosphate</name>
        <dbReference type="ChEBI" id="CHEBI:128753"/>
    </ligand>
</feature>
<evidence type="ECO:0000256" key="4">
    <source>
        <dbReference type="ARBA" id="ARBA00023014"/>
    </source>
</evidence>
<feature type="binding site" evidence="5">
    <location>
        <position position="409"/>
    </location>
    <ligand>
        <name>isopentenyl diphosphate</name>
        <dbReference type="ChEBI" id="CHEBI:128769"/>
    </ligand>
</feature>
<dbReference type="Gene3D" id="3.40.1010.20">
    <property type="entry name" value="4-hydroxy-3-methylbut-2-enyl diphosphate reductase, catalytic domain"/>
    <property type="match status" value="2"/>
</dbReference>
<comment type="catalytic activity">
    <reaction evidence="5">
        <text>dimethylallyl diphosphate + 2 oxidized [2Fe-2S]-[ferredoxin] + H2O = (2E)-4-hydroxy-3-methylbut-2-enyl diphosphate + 2 reduced [2Fe-2S]-[ferredoxin] + 2 H(+)</text>
        <dbReference type="Rhea" id="RHEA:24825"/>
        <dbReference type="Rhea" id="RHEA-COMP:10000"/>
        <dbReference type="Rhea" id="RHEA-COMP:10001"/>
        <dbReference type="ChEBI" id="CHEBI:15377"/>
        <dbReference type="ChEBI" id="CHEBI:15378"/>
        <dbReference type="ChEBI" id="CHEBI:33737"/>
        <dbReference type="ChEBI" id="CHEBI:33738"/>
        <dbReference type="ChEBI" id="CHEBI:57623"/>
        <dbReference type="ChEBI" id="CHEBI:128753"/>
        <dbReference type="EC" id="1.17.7.4"/>
    </reaction>
</comment>
<dbReference type="GO" id="GO:0050992">
    <property type="term" value="P:dimethylallyl diphosphate biosynthetic process"/>
    <property type="evidence" value="ECO:0007669"/>
    <property type="project" value="UniProtKB-UniRule"/>
</dbReference>
<proteinExistence type="inferred from homology"/>
<feature type="binding site" evidence="5">
    <location>
        <position position="285"/>
    </location>
    <ligand>
        <name>[4Fe-4S] cluster</name>
        <dbReference type="ChEBI" id="CHEBI:49883"/>
    </ligand>
</feature>
<feature type="binding site" evidence="5">
    <location>
        <position position="230"/>
    </location>
    <ligand>
        <name>dimethylallyl diphosphate</name>
        <dbReference type="ChEBI" id="CHEBI:57623"/>
    </ligand>
</feature>
<accession>A0A4R5BUW8</accession>
<dbReference type="AlphaFoldDB" id="A0A4R5BUW8"/>
<comment type="pathway">
    <text evidence="5">Isoprenoid biosynthesis; dimethylallyl diphosphate biosynthesis; dimethylallyl diphosphate from (2E)-4-hydroxy-3-methylbutenyl diphosphate: step 1/1.</text>
</comment>
<feature type="binding site" evidence="5">
    <location>
        <position position="410"/>
    </location>
    <ligand>
        <name>dimethylallyl diphosphate</name>
        <dbReference type="ChEBI" id="CHEBI:57623"/>
    </ligand>
</feature>
<keyword evidence="5 7" id="KW-0560">Oxidoreductase</keyword>
<keyword evidence="2 5" id="KW-0479">Metal-binding</keyword>
<comment type="catalytic activity">
    <reaction evidence="5">
        <text>isopentenyl diphosphate + 2 oxidized [2Fe-2S]-[ferredoxin] + H2O = (2E)-4-hydroxy-3-methylbut-2-enyl diphosphate + 2 reduced [2Fe-2S]-[ferredoxin] + 2 H(+)</text>
        <dbReference type="Rhea" id="RHEA:24488"/>
        <dbReference type="Rhea" id="RHEA-COMP:10000"/>
        <dbReference type="Rhea" id="RHEA-COMP:10001"/>
        <dbReference type="ChEBI" id="CHEBI:15377"/>
        <dbReference type="ChEBI" id="CHEBI:15378"/>
        <dbReference type="ChEBI" id="CHEBI:33737"/>
        <dbReference type="ChEBI" id="CHEBI:33738"/>
        <dbReference type="ChEBI" id="CHEBI:128753"/>
        <dbReference type="ChEBI" id="CHEBI:128769"/>
        <dbReference type="EC" id="1.17.7.4"/>
    </reaction>
</comment>
<dbReference type="InterPro" id="IPR035994">
    <property type="entry name" value="Nucleoside_phosphorylase_sf"/>
</dbReference>
<feature type="binding site" evidence="5">
    <location>
        <position position="381"/>
    </location>
    <ligand>
        <name>[4Fe-4S] cluster</name>
        <dbReference type="ChEBI" id="CHEBI:49883"/>
    </ligand>
</feature>
<comment type="pathway">
    <text evidence="5">Isoprenoid biosynthesis; isopentenyl diphosphate biosynthesis via DXP pathway; isopentenyl diphosphate from 1-deoxy-D-xylulose 5-phosphate: step 6/6.</text>
</comment>
<dbReference type="GO" id="GO:0016114">
    <property type="term" value="P:terpenoid biosynthetic process"/>
    <property type="evidence" value="ECO:0007669"/>
    <property type="project" value="UniProtKB-UniRule"/>
</dbReference>
<gene>
    <name evidence="5 7" type="primary">ispH</name>
    <name evidence="7" type="ORF">E1293_05535</name>
</gene>
<keyword evidence="5" id="KW-0414">Isoprene biosynthesis</keyword>
<feature type="binding site" evidence="5">
    <location>
        <position position="313"/>
    </location>
    <ligand>
        <name>dimethylallyl diphosphate</name>
        <dbReference type="ChEBI" id="CHEBI:57623"/>
    </ligand>
</feature>
<evidence type="ECO:0000259" key="6">
    <source>
        <dbReference type="Pfam" id="PF01048"/>
    </source>
</evidence>
<dbReference type="EC" id="1.17.7.4" evidence="5"/>
<dbReference type="UniPathway" id="UPA00056">
    <property type="reaction ID" value="UER00097"/>
</dbReference>
<dbReference type="GO" id="GO:0019288">
    <property type="term" value="P:isopentenyl diphosphate biosynthetic process, methylerythritol 4-phosphate pathway"/>
    <property type="evidence" value="ECO:0007669"/>
    <property type="project" value="UniProtKB-UniRule"/>
</dbReference>
<feature type="binding site" evidence="5">
    <location>
        <position position="230"/>
    </location>
    <ligand>
        <name>(2E)-4-hydroxy-3-methylbut-2-enyl diphosphate</name>
        <dbReference type="ChEBI" id="CHEBI:128753"/>
    </ligand>
</feature>
<dbReference type="CDD" id="cd13944">
    <property type="entry name" value="lytB_ispH"/>
    <property type="match status" value="1"/>
</dbReference>